<organism evidence="3 4">
    <name type="scientific">Apatococcus fuscideae</name>
    <dbReference type="NCBI Taxonomy" id="2026836"/>
    <lineage>
        <taxon>Eukaryota</taxon>
        <taxon>Viridiplantae</taxon>
        <taxon>Chlorophyta</taxon>
        <taxon>core chlorophytes</taxon>
        <taxon>Trebouxiophyceae</taxon>
        <taxon>Chlorellales</taxon>
        <taxon>Chlorellaceae</taxon>
        <taxon>Apatococcus</taxon>
    </lineage>
</organism>
<feature type="compositionally biased region" description="Basic and acidic residues" evidence="1">
    <location>
        <begin position="349"/>
        <end position="359"/>
    </location>
</feature>
<dbReference type="Gene3D" id="2.20.70.10">
    <property type="match status" value="2"/>
</dbReference>
<comment type="caution">
    <text evidence="3">The sequence shown here is derived from an EMBL/GenBank/DDBJ whole genome shotgun (WGS) entry which is preliminary data.</text>
</comment>
<dbReference type="Pfam" id="PF00397">
    <property type="entry name" value="WW"/>
    <property type="match status" value="1"/>
</dbReference>
<protein>
    <recommendedName>
        <fullName evidence="2">WW domain-containing protein</fullName>
    </recommendedName>
</protein>
<accession>A0AAW1T2R2</accession>
<feature type="compositionally biased region" description="Low complexity" evidence="1">
    <location>
        <begin position="281"/>
        <end position="302"/>
    </location>
</feature>
<dbReference type="SUPFAM" id="SSF51045">
    <property type="entry name" value="WW domain"/>
    <property type="match status" value="1"/>
</dbReference>
<feature type="compositionally biased region" description="Low complexity" evidence="1">
    <location>
        <begin position="161"/>
        <end position="173"/>
    </location>
</feature>
<gene>
    <name evidence="3" type="ORF">WJX84_006299</name>
</gene>
<feature type="region of interest" description="Disordered" evidence="1">
    <location>
        <begin position="1"/>
        <end position="417"/>
    </location>
</feature>
<feature type="region of interest" description="Disordered" evidence="1">
    <location>
        <begin position="432"/>
        <end position="464"/>
    </location>
</feature>
<reference evidence="3 4" key="1">
    <citation type="journal article" date="2024" name="Nat. Commun.">
        <title>Phylogenomics reveals the evolutionary origins of lichenization in chlorophyte algae.</title>
        <authorList>
            <person name="Puginier C."/>
            <person name="Libourel C."/>
            <person name="Otte J."/>
            <person name="Skaloud P."/>
            <person name="Haon M."/>
            <person name="Grisel S."/>
            <person name="Petersen M."/>
            <person name="Berrin J.G."/>
            <person name="Delaux P.M."/>
            <person name="Dal Grande F."/>
            <person name="Keller J."/>
        </authorList>
    </citation>
    <scope>NUCLEOTIDE SEQUENCE [LARGE SCALE GENOMIC DNA]</scope>
    <source>
        <strain evidence="3 4">SAG 2523</strain>
    </source>
</reference>
<feature type="compositionally biased region" description="Pro residues" evidence="1">
    <location>
        <begin position="36"/>
        <end position="45"/>
    </location>
</feature>
<dbReference type="InterPro" id="IPR001202">
    <property type="entry name" value="WW_dom"/>
</dbReference>
<feature type="compositionally biased region" description="Basic and acidic residues" evidence="1">
    <location>
        <begin position="65"/>
        <end position="89"/>
    </location>
</feature>
<evidence type="ECO:0000313" key="3">
    <source>
        <dbReference type="EMBL" id="KAK9863041.1"/>
    </source>
</evidence>
<feature type="domain" description="WW" evidence="2">
    <location>
        <begin position="462"/>
        <end position="496"/>
    </location>
</feature>
<evidence type="ECO:0000313" key="4">
    <source>
        <dbReference type="Proteomes" id="UP001485043"/>
    </source>
</evidence>
<dbReference type="Proteomes" id="UP001485043">
    <property type="component" value="Unassembled WGS sequence"/>
</dbReference>
<dbReference type="Gene3D" id="3.40.30.10">
    <property type="entry name" value="Glutaredoxin"/>
    <property type="match status" value="1"/>
</dbReference>
<feature type="compositionally biased region" description="Low complexity" evidence="1">
    <location>
        <begin position="439"/>
        <end position="460"/>
    </location>
</feature>
<proteinExistence type="predicted"/>
<evidence type="ECO:0000256" key="1">
    <source>
        <dbReference type="SAM" id="MobiDB-lite"/>
    </source>
</evidence>
<dbReference type="AlphaFoldDB" id="A0AAW1T2R2"/>
<keyword evidence="4" id="KW-1185">Reference proteome</keyword>
<feature type="compositionally biased region" description="Pro residues" evidence="1">
    <location>
        <begin position="181"/>
        <end position="248"/>
    </location>
</feature>
<dbReference type="CDD" id="cd00201">
    <property type="entry name" value="WW"/>
    <property type="match status" value="1"/>
</dbReference>
<dbReference type="InterPro" id="IPR036020">
    <property type="entry name" value="WW_dom_sf"/>
</dbReference>
<dbReference type="PROSITE" id="PS50020">
    <property type="entry name" value="WW_DOMAIN_2"/>
    <property type="match status" value="1"/>
</dbReference>
<feature type="compositionally biased region" description="Pro residues" evidence="1">
    <location>
        <begin position="133"/>
        <end position="160"/>
    </location>
</feature>
<sequence length="687" mass="70651">MAGRGRGMTLPAWMTAGGAGQQSPGVPLNPTGPGKYPDPPGPPQLPEQDADLQLALRQSGGIKRSLPEHDADHVQDPNQLKDKLRKLQDGWRPQGGQDVEAAAAAAKQKGAGDWQHYQSPSAVLSAIARAQQPPGPPGPPAGPQGPPQRPHGPPGPPQGPASPLGPCGPQQGPLGPGFQPGGPPRFPSHPSGPPGPPGPPPIPRPPPAGLQPPGPPGPPPIRPPTFAQPPPRETALPPRGPQRPPSGHPVPQSQPNEHMPQHAPGSREAGLRPGPGPQPLPQQQQQRDPPQQPQQPLQQQPGSSGGPGGPPPAATPLHLQAPGQSPGTGPQGEPVRQEPEIAASPAADGLHRQASDDSSKSGGDATAQKQKARPRPSYFSKPVLNPAVAAPSPGAEGSSSDGSAENGPSKKKLPAALAKRLQARGILPKVKESSALAQTPSSNGVSVSPVAVPGASTPSSGAPLPAGWFEAIDATYRAPYFYNPSTGERSWQRPAPPANRAAARHVYFYNTTTGQRQWERPEGSRPAGPFQPSATFAGLRPGYLFTMGPKGLGYYQDQPGMAAELNVAQPKALATVAAKQPPAVAAEQDGPRIPASVRAQAARHEALAAQRGGGGKARAFSDPMDPSSYSDAPKGKWSTGLAGAQPRAADTTASGPLFQQRPYPSPGSVLRSNQKQIEEAQIGPDVG</sequence>
<dbReference type="EMBL" id="JALJOV010000524">
    <property type="protein sequence ID" value="KAK9863041.1"/>
    <property type="molecule type" value="Genomic_DNA"/>
</dbReference>
<feature type="region of interest" description="Disordered" evidence="1">
    <location>
        <begin position="606"/>
        <end position="687"/>
    </location>
</feature>
<feature type="compositionally biased region" description="Low complexity" evidence="1">
    <location>
        <begin position="386"/>
        <end position="404"/>
    </location>
</feature>
<dbReference type="SMART" id="SM00456">
    <property type="entry name" value="WW"/>
    <property type="match status" value="2"/>
</dbReference>
<evidence type="ECO:0000259" key="2">
    <source>
        <dbReference type="PROSITE" id="PS50020"/>
    </source>
</evidence>
<name>A0AAW1T2R2_9CHLO</name>